<keyword evidence="2" id="KW-1185">Reference proteome</keyword>
<accession>A0AC60NXZ6</accession>
<evidence type="ECO:0000313" key="2">
    <source>
        <dbReference type="Proteomes" id="UP000805193"/>
    </source>
</evidence>
<gene>
    <name evidence="1" type="ORF">HPB47_010826</name>
</gene>
<comment type="caution">
    <text evidence="1">The sequence shown here is derived from an EMBL/GenBank/DDBJ whole genome shotgun (WGS) entry which is preliminary data.</text>
</comment>
<evidence type="ECO:0000313" key="1">
    <source>
        <dbReference type="EMBL" id="KAG0412030.1"/>
    </source>
</evidence>
<sequence>MFDRRVNIHFGSASLNGGHPRRVSRWLAGLAEVIHVGTHRVAASIAAHRAHALPFEFFSPAYEKRPGSEREGAEKWGLPERRPRSQTRLGYLVRARFAEQRQSRVAP</sequence>
<dbReference type="EMBL" id="JABSTQ010011380">
    <property type="protein sequence ID" value="KAG0412030.1"/>
    <property type="molecule type" value="Genomic_DNA"/>
</dbReference>
<protein>
    <submittedName>
        <fullName evidence="1">Uncharacterized protein</fullName>
    </submittedName>
</protein>
<dbReference type="Proteomes" id="UP000805193">
    <property type="component" value="Unassembled WGS sequence"/>
</dbReference>
<proteinExistence type="predicted"/>
<name>A0AC60NXZ6_IXOPE</name>
<organism evidence="1 2">
    <name type="scientific">Ixodes persulcatus</name>
    <name type="common">Taiga tick</name>
    <dbReference type="NCBI Taxonomy" id="34615"/>
    <lineage>
        <taxon>Eukaryota</taxon>
        <taxon>Metazoa</taxon>
        <taxon>Ecdysozoa</taxon>
        <taxon>Arthropoda</taxon>
        <taxon>Chelicerata</taxon>
        <taxon>Arachnida</taxon>
        <taxon>Acari</taxon>
        <taxon>Parasitiformes</taxon>
        <taxon>Ixodida</taxon>
        <taxon>Ixodoidea</taxon>
        <taxon>Ixodidae</taxon>
        <taxon>Ixodinae</taxon>
        <taxon>Ixodes</taxon>
    </lineage>
</organism>
<reference evidence="1 2" key="1">
    <citation type="journal article" date="2020" name="Cell">
        <title>Large-Scale Comparative Analyses of Tick Genomes Elucidate Their Genetic Diversity and Vector Capacities.</title>
        <authorList>
            <consortium name="Tick Genome and Microbiome Consortium (TIGMIC)"/>
            <person name="Jia N."/>
            <person name="Wang J."/>
            <person name="Shi W."/>
            <person name="Du L."/>
            <person name="Sun Y."/>
            <person name="Zhan W."/>
            <person name="Jiang J.F."/>
            <person name="Wang Q."/>
            <person name="Zhang B."/>
            <person name="Ji P."/>
            <person name="Bell-Sakyi L."/>
            <person name="Cui X.M."/>
            <person name="Yuan T.T."/>
            <person name="Jiang B.G."/>
            <person name="Yang W.F."/>
            <person name="Lam T.T."/>
            <person name="Chang Q.C."/>
            <person name="Ding S.J."/>
            <person name="Wang X.J."/>
            <person name="Zhu J.G."/>
            <person name="Ruan X.D."/>
            <person name="Zhao L."/>
            <person name="Wei J.T."/>
            <person name="Ye R.Z."/>
            <person name="Que T.C."/>
            <person name="Du C.H."/>
            <person name="Zhou Y.H."/>
            <person name="Cheng J.X."/>
            <person name="Dai P.F."/>
            <person name="Guo W.B."/>
            <person name="Han X.H."/>
            <person name="Huang E.J."/>
            <person name="Li L.F."/>
            <person name="Wei W."/>
            <person name="Gao Y.C."/>
            <person name="Liu J.Z."/>
            <person name="Shao H.Z."/>
            <person name="Wang X."/>
            <person name="Wang C.C."/>
            <person name="Yang T.C."/>
            <person name="Huo Q.B."/>
            <person name="Li W."/>
            <person name="Chen H.Y."/>
            <person name="Chen S.E."/>
            <person name="Zhou L.G."/>
            <person name="Ni X.B."/>
            <person name="Tian J.H."/>
            <person name="Sheng Y."/>
            <person name="Liu T."/>
            <person name="Pan Y.S."/>
            <person name="Xia L.Y."/>
            <person name="Li J."/>
            <person name="Zhao F."/>
            <person name="Cao W.C."/>
        </authorList>
    </citation>
    <scope>NUCLEOTIDE SEQUENCE [LARGE SCALE GENOMIC DNA]</scope>
    <source>
        <strain evidence="1">Iper-2018</strain>
    </source>
</reference>